<dbReference type="GO" id="GO:0006914">
    <property type="term" value="P:autophagy"/>
    <property type="evidence" value="ECO:0007669"/>
    <property type="project" value="InterPro"/>
</dbReference>
<evidence type="ECO:0000313" key="4">
    <source>
        <dbReference type="Proteomes" id="UP000001357"/>
    </source>
</evidence>
<dbReference type="GO" id="GO:0005737">
    <property type="term" value="C:cytoplasm"/>
    <property type="evidence" value="ECO:0000318"/>
    <property type="project" value="GO_Central"/>
</dbReference>
<dbReference type="Gene3D" id="2.130.10.10">
    <property type="entry name" value="YVTN repeat-like/Quinoprotein amine dehydrogenase"/>
    <property type="match status" value="1"/>
</dbReference>
<dbReference type="InterPro" id="IPR001680">
    <property type="entry name" value="WD40_rpt"/>
</dbReference>
<proteinExistence type="predicted"/>
<dbReference type="FunCoup" id="A9V2D1">
    <property type="interactions" value="580"/>
</dbReference>
<dbReference type="GeneID" id="5892153"/>
<dbReference type="OMA" id="KQRFYSA"/>
<dbReference type="SMART" id="SM00320">
    <property type="entry name" value="WD40"/>
    <property type="match status" value="2"/>
</dbReference>
<accession>A9V2D1</accession>
<dbReference type="EMBL" id="CH991555">
    <property type="protein sequence ID" value="EDQ88237.1"/>
    <property type="molecule type" value="Genomic_DNA"/>
</dbReference>
<dbReference type="GO" id="GO:0042594">
    <property type="term" value="P:response to starvation"/>
    <property type="evidence" value="ECO:0000318"/>
    <property type="project" value="GO_Central"/>
</dbReference>
<dbReference type="RefSeq" id="XP_001746830.1">
    <property type="nucleotide sequence ID" value="XM_001746778.1"/>
</dbReference>
<dbReference type="InterPro" id="IPR015943">
    <property type="entry name" value="WD40/YVTN_repeat-like_dom_sf"/>
</dbReference>
<feature type="compositionally biased region" description="Low complexity" evidence="1">
    <location>
        <begin position="831"/>
        <end position="851"/>
    </location>
</feature>
<dbReference type="SUPFAM" id="SSF50960">
    <property type="entry name" value="TolB, C-terminal domain"/>
    <property type="match status" value="1"/>
</dbReference>
<dbReference type="STRING" id="81824.A9V2D1"/>
<evidence type="ECO:0000313" key="3">
    <source>
        <dbReference type="EMBL" id="EDQ88237.1"/>
    </source>
</evidence>
<evidence type="ECO:0000256" key="1">
    <source>
        <dbReference type="SAM" id="MobiDB-lite"/>
    </source>
</evidence>
<gene>
    <name evidence="3" type="ORF">MONBRDRAFT_32894</name>
</gene>
<organism evidence="3 4">
    <name type="scientific">Monosiga brevicollis</name>
    <name type="common">Choanoflagellate</name>
    <dbReference type="NCBI Taxonomy" id="81824"/>
    <lineage>
        <taxon>Eukaryota</taxon>
        <taxon>Choanoflagellata</taxon>
        <taxon>Craspedida</taxon>
        <taxon>Salpingoecidae</taxon>
        <taxon>Monosiga</taxon>
    </lineage>
</organism>
<feature type="region of interest" description="Disordered" evidence="1">
    <location>
        <begin position="783"/>
        <end position="916"/>
    </location>
</feature>
<dbReference type="PANTHER" id="PTHR13268">
    <property type="entry name" value="BREAST CARCINOMA AMPLIFIED SEQUENCE 3"/>
    <property type="match status" value="1"/>
</dbReference>
<dbReference type="AlphaFoldDB" id="A9V2D1"/>
<protein>
    <recommendedName>
        <fullName evidence="2">BCAS3 WD40 domain-containing protein</fullName>
    </recommendedName>
</protein>
<sequence length="954" mass="103498">MADDTPRIVAPSAVPPKSYFHNVVALFQRVVPDGRQKSPPRREPVRFVKLQELIVQGQRRIYIIVAYRVGAQVWLFDDKGNAHEIFSLTDEVVDTACLLPDADDVLKAHESEFRPLFIRAHASCLASTAQHATSYLRCLCCEPCFTPTRALNSPSDQTGVADMIYFHSLVTHQPMGADIQCKEPPLALAANRHAIAIMSKHFVELYSATDFAHMETFDCVAHPPSAQRTDLHLAISDRFLAFPSSERPTEVPLTISELDMQPTPMQTAANLAAETGSRLMQWGNRGMQHVSKLVNGGPRVARPAHARTESDSNHDVTGMIKVVDSKTGQQLALFKGHYGEVNGLRFDESGTLLAVSDVHGNDIYIYQLAHLAMDVEAPSPIYRLNRGLTPAIIQNMSFSGDGRWIAVASQRGTVHLFPIHPNGGPISRDTHVKSQVSNVSPFLLSSGLHELQGRHAATETIQAKIKLRCAVTDPDAEPMARDLDVPEATSTSGGPKQARAAHAILMTAFQPSSLSRQRQLAPAWQAPASSHSEPGDSFSILACSRIARLGEFQLRCFAASDSEAVQVAPGSNPHSLSSSPSTDAVASLASNLFGTMGHVVDGMRGYLGPSYLSQDVTISDATPRDGIKVSYVATRQWDCCTTPMVLPAKNYHGEVVALMSGGRDEHLLREKHRNPVTRALEKRSSNPPHRRIWMGPQFALKRYATNKPTDASSTSADAAPAPAPERSLFMQEYNFVRAPLEKVQFANDSDMADVTWTSPDNTDYGTPNQSVLNEMLAAITESGAHSRGDDGWGSLTSSHMQTSSSHRQGTAAAARRKPNFASKPKPNPRALLSSSSTPTDLPSRPGRGSPPGRERSFSRGSSDSLPMNVGSSPAINVRRSSPNGQPTFRLGTSPESPLSRSPEGLSTSPTSGLGVLLGDADADAAVPRVHSIVSLENLQDAFQEDEPMFRMDRE</sequence>
<dbReference type="Pfam" id="PF21034">
    <property type="entry name" value="BCAS3_WD40"/>
    <property type="match status" value="1"/>
</dbReference>
<reference evidence="3 4" key="1">
    <citation type="journal article" date="2008" name="Nature">
        <title>The genome of the choanoflagellate Monosiga brevicollis and the origin of metazoans.</title>
        <authorList>
            <consortium name="JGI Sequencing"/>
            <person name="King N."/>
            <person name="Westbrook M.J."/>
            <person name="Young S.L."/>
            <person name="Kuo A."/>
            <person name="Abedin M."/>
            <person name="Chapman J."/>
            <person name="Fairclough S."/>
            <person name="Hellsten U."/>
            <person name="Isogai Y."/>
            <person name="Letunic I."/>
            <person name="Marr M."/>
            <person name="Pincus D."/>
            <person name="Putnam N."/>
            <person name="Rokas A."/>
            <person name="Wright K.J."/>
            <person name="Zuzow R."/>
            <person name="Dirks W."/>
            <person name="Good M."/>
            <person name="Goodstein D."/>
            <person name="Lemons D."/>
            <person name="Li W."/>
            <person name="Lyons J.B."/>
            <person name="Morris A."/>
            <person name="Nichols S."/>
            <person name="Richter D.J."/>
            <person name="Salamov A."/>
            <person name="Bork P."/>
            <person name="Lim W.A."/>
            <person name="Manning G."/>
            <person name="Miller W.T."/>
            <person name="McGinnis W."/>
            <person name="Shapiro H."/>
            <person name="Tjian R."/>
            <person name="Grigoriev I.V."/>
            <person name="Rokhsar D."/>
        </authorList>
    </citation>
    <scope>NUCLEOTIDE SEQUENCE [LARGE SCALE GENOMIC DNA]</scope>
    <source>
        <strain evidence="4">MX1 / ATCC 50154</strain>
    </source>
</reference>
<feature type="domain" description="BCAS3 WD40" evidence="2">
    <location>
        <begin position="323"/>
        <end position="454"/>
    </location>
</feature>
<dbReference type="PANTHER" id="PTHR13268:SF0">
    <property type="entry name" value="BCAS3 MICROTUBULE ASSOCIATED CELL MIGRATION FACTOR"/>
    <property type="match status" value="1"/>
</dbReference>
<feature type="region of interest" description="Disordered" evidence="1">
    <location>
        <begin position="477"/>
        <end position="497"/>
    </location>
</feature>
<feature type="compositionally biased region" description="Low complexity" evidence="1">
    <location>
        <begin position="794"/>
        <end position="806"/>
    </location>
</feature>
<dbReference type="eggNOG" id="KOG2109">
    <property type="taxonomic scope" value="Eukaryota"/>
</dbReference>
<dbReference type="InterPro" id="IPR045142">
    <property type="entry name" value="BCAS3-like"/>
</dbReference>
<dbReference type="Proteomes" id="UP000001357">
    <property type="component" value="Unassembled WGS sequence"/>
</dbReference>
<dbReference type="InParanoid" id="A9V2D1"/>
<feature type="compositionally biased region" description="Polar residues" evidence="1">
    <location>
        <begin position="869"/>
        <end position="886"/>
    </location>
</feature>
<dbReference type="KEGG" id="mbr:MONBRDRAFT_32894"/>
<evidence type="ECO:0000259" key="2">
    <source>
        <dbReference type="Pfam" id="PF21034"/>
    </source>
</evidence>
<name>A9V2D1_MONBE</name>
<keyword evidence="4" id="KW-1185">Reference proteome</keyword>
<dbReference type="InterPro" id="IPR048382">
    <property type="entry name" value="BCAS3_WD40"/>
</dbReference>
<feature type="compositionally biased region" description="Polar residues" evidence="1">
    <location>
        <begin position="893"/>
        <end position="911"/>
    </location>
</feature>